<dbReference type="AlphaFoldDB" id="A0A5C8ZW84"/>
<accession>A0A5C8ZW84</accession>
<dbReference type="GO" id="GO:0003723">
    <property type="term" value="F:RNA binding"/>
    <property type="evidence" value="ECO:0007669"/>
    <property type="project" value="TreeGrafter"/>
</dbReference>
<dbReference type="InterPro" id="IPR007502">
    <property type="entry name" value="Helicase-assoc_dom"/>
</dbReference>
<feature type="domain" description="Helicase C-terminal" evidence="6">
    <location>
        <begin position="213"/>
        <end position="387"/>
    </location>
</feature>
<dbReference type="InterPro" id="IPR001650">
    <property type="entry name" value="Helicase_C-like"/>
</dbReference>
<dbReference type="Pfam" id="PF00271">
    <property type="entry name" value="Helicase_C"/>
    <property type="match status" value="1"/>
</dbReference>
<feature type="domain" description="Helicase ATP-binding" evidence="5">
    <location>
        <begin position="30"/>
        <end position="193"/>
    </location>
</feature>
<dbReference type="InterPro" id="IPR011709">
    <property type="entry name" value="DEAD-box_helicase_OB_fold"/>
</dbReference>
<evidence type="ECO:0000259" key="5">
    <source>
        <dbReference type="PROSITE" id="PS51192"/>
    </source>
</evidence>
<dbReference type="Gene3D" id="1.20.120.1080">
    <property type="match status" value="1"/>
</dbReference>
<dbReference type="PROSITE" id="PS51194">
    <property type="entry name" value="HELICASE_CTER"/>
    <property type="match status" value="1"/>
</dbReference>
<keyword evidence="3 7" id="KW-0347">Helicase</keyword>
<dbReference type="Pfam" id="PF04408">
    <property type="entry name" value="WHD_HA2"/>
    <property type="match status" value="1"/>
</dbReference>
<dbReference type="SMART" id="SM00847">
    <property type="entry name" value="HA2"/>
    <property type="match status" value="1"/>
</dbReference>
<dbReference type="Pfam" id="PF00270">
    <property type="entry name" value="DEAD"/>
    <property type="match status" value="1"/>
</dbReference>
<evidence type="ECO:0000259" key="6">
    <source>
        <dbReference type="PROSITE" id="PS51194"/>
    </source>
</evidence>
<dbReference type="InterPro" id="IPR014001">
    <property type="entry name" value="Helicase_ATP-bd"/>
</dbReference>
<dbReference type="SMART" id="SM00382">
    <property type="entry name" value="AAA"/>
    <property type="match status" value="1"/>
</dbReference>
<proteinExistence type="predicted"/>
<dbReference type="CDD" id="cd18791">
    <property type="entry name" value="SF2_C_RHA"/>
    <property type="match status" value="1"/>
</dbReference>
<dbReference type="RefSeq" id="WP_148068691.1">
    <property type="nucleotide sequence ID" value="NZ_VRZA01000004.1"/>
</dbReference>
<evidence type="ECO:0000256" key="4">
    <source>
        <dbReference type="ARBA" id="ARBA00022840"/>
    </source>
</evidence>
<evidence type="ECO:0000313" key="7">
    <source>
        <dbReference type="EMBL" id="TXS92688.1"/>
    </source>
</evidence>
<dbReference type="FunFam" id="3.40.50.300:FF:000575">
    <property type="entry name" value="ATP-dependent helicase hrpA"/>
    <property type="match status" value="1"/>
</dbReference>
<dbReference type="InterPro" id="IPR048333">
    <property type="entry name" value="HA2_WH"/>
</dbReference>
<name>A0A5C8ZW84_9GAMM</name>
<dbReference type="InterPro" id="IPR027417">
    <property type="entry name" value="P-loop_NTPase"/>
</dbReference>
<evidence type="ECO:0000313" key="8">
    <source>
        <dbReference type="Proteomes" id="UP000321039"/>
    </source>
</evidence>
<dbReference type="GO" id="GO:0005524">
    <property type="term" value="F:ATP binding"/>
    <property type="evidence" value="ECO:0007669"/>
    <property type="project" value="UniProtKB-KW"/>
</dbReference>
<keyword evidence="2 7" id="KW-0378">Hydrolase</keyword>
<protein>
    <submittedName>
        <fullName evidence="7">ATP-dependent RNA helicase HrpA</fullName>
        <ecNumber evidence="7">3.6.4.13</ecNumber>
    </submittedName>
</protein>
<sequence length="1246" mass="141232">MQETVTEQRTIPPIRFPAELPVAERREEIMAAIRDHQVVVVAGETGSGKTTQLPKICLELGRGRRQRIGHTQPRRLAARTVAQRIAAELETSLGEVVGYQVRFTDQVSDASAVKLMTDGILLAEIQRDRLLRQYDTLIIDEAHERSLNIDFLLGYLKNILPQRPDLKVIITSATIDLESFSRHFDNAPVIEVSGRTYPVETHYIDPAEDRDQGLQSQVVQVVQDIDAGHYGERGDVLVFLPGERDIRELAKQLRRDTELDILPLYARLSQAEQQRVFDLSGRRGVRVVLATNVAETSVTVPGIRYVIDPGEARISRYSYRTKVQRLPIEPISQASANQRKGRCGRVAAGVCIRLYSEEDFERRPEFTDPEIRRTNLAAVILQMLNLRLGELKHFPFIDPPDPRMVRDGYKLLEELGAVSPAGKLTAIGRQMSRLPLDPRLGRMILAAAEQHCLAEMLVIASALSIQDPRERPADKQQQSDQSHARFKHEKSDFMAWLNLWRYYEEQRQSLSQNQLRKLCQREFLSFLRLREWRDIHYQLTIACRQQGLRPARELPPEENYSGVHKALLAGLLGNIAQHQEGREYLGARNRKLQIFPGSALARKKPRWLVAAEIVETSSVFARVVGGIDPLWALEINPDLLKHHYYQPRWQARSGRAMAYERISLYGLTLADKRSVHYGPINPPEARELLIREGLVAGKLQPPPAFLKHNQRLLRELEDLESRTRRRDIVADEETLFAFYDERLPEDIITLRHLNGWLKKDRAAASTLEVPRELLLARDPGELGNQFPDHLAWDDLELRLSYQFEPGGEADGVTVTVPVGLLNRIPRHRFDYLVPGLLRDKCIQLVKSLPKAQRKQLVPVPDYVDRALAELKPGDRPLVQELAKALSRLAGVRLAAEAWDGVELEDFYRMNIRVVDQRGKLLAQGRDLQALVAQFREDTRESVSSAGKNSPARDKVTRWDLGQLPREWRFRQAGVEIVSYPALVDHGEHAAVELLDYPGQARLAHRAGVLRLLRLQNRQQVKFLRKELLRTNADQLALAGAGLERASLVDDLIDGAYVQALGLDASLPWSDADFNGLQQRAGPPVVKAANELEALVRNALAPLGAARQALGKLQGGAFAAAREDVQQQLQVLLAPGFLRDTPGNWLAQYPRYMKALAQRVERLNGQLDKDQRNTALLQGLWQPLAEALAEHPGLLLLCEPAVQYRWMHEEFRVSLFAQQLGTRLPVSEKRLQAQAEAVQQWLEQHPR</sequence>
<dbReference type="InterPro" id="IPR010222">
    <property type="entry name" value="RNA_helicase_HrpA"/>
</dbReference>
<dbReference type="Pfam" id="PF07717">
    <property type="entry name" value="OB_NTP_bind"/>
    <property type="match status" value="1"/>
</dbReference>
<dbReference type="InterPro" id="IPR011545">
    <property type="entry name" value="DEAD/DEAH_box_helicase_dom"/>
</dbReference>
<reference evidence="7 8" key="1">
    <citation type="submission" date="2019-08" db="EMBL/GenBank/DDBJ databases">
        <title>Parahaliea maris sp. nov., isolated from the surface seawater.</title>
        <authorList>
            <person name="Liu Y."/>
        </authorList>
    </citation>
    <scope>NUCLEOTIDE SEQUENCE [LARGE SCALE GENOMIC DNA]</scope>
    <source>
        <strain evidence="7 8">HSLHS9</strain>
    </source>
</reference>
<evidence type="ECO:0000256" key="3">
    <source>
        <dbReference type="ARBA" id="ARBA00022806"/>
    </source>
</evidence>
<keyword evidence="8" id="KW-1185">Reference proteome</keyword>
<comment type="caution">
    <text evidence="7">The sequence shown here is derived from an EMBL/GenBank/DDBJ whole genome shotgun (WGS) entry which is preliminary data.</text>
</comment>
<dbReference type="PROSITE" id="PS51192">
    <property type="entry name" value="HELICASE_ATP_BIND_1"/>
    <property type="match status" value="1"/>
</dbReference>
<gene>
    <name evidence="7" type="primary">hrpA</name>
    <name evidence="7" type="ORF">FV139_11935</name>
</gene>
<organism evidence="7 8">
    <name type="scientific">Parahaliea maris</name>
    <dbReference type="NCBI Taxonomy" id="2716870"/>
    <lineage>
        <taxon>Bacteria</taxon>
        <taxon>Pseudomonadati</taxon>
        <taxon>Pseudomonadota</taxon>
        <taxon>Gammaproteobacteria</taxon>
        <taxon>Cellvibrionales</taxon>
        <taxon>Halieaceae</taxon>
        <taxon>Parahaliea</taxon>
    </lineage>
</organism>
<dbReference type="NCBIfam" id="TIGR01967">
    <property type="entry name" value="DEAH_box_HrpA"/>
    <property type="match status" value="1"/>
</dbReference>
<evidence type="ECO:0000256" key="2">
    <source>
        <dbReference type="ARBA" id="ARBA00022801"/>
    </source>
</evidence>
<dbReference type="Proteomes" id="UP000321039">
    <property type="component" value="Unassembled WGS sequence"/>
</dbReference>
<dbReference type="Pfam" id="PF21010">
    <property type="entry name" value="HA2_C"/>
    <property type="match status" value="1"/>
</dbReference>
<dbReference type="InterPro" id="IPR003593">
    <property type="entry name" value="AAA+_ATPase"/>
</dbReference>
<dbReference type="GO" id="GO:0003724">
    <property type="term" value="F:RNA helicase activity"/>
    <property type="evidence" value="ECO:0007669"/>
    <property type="project" value="UniProtKB-EC"/>
</dbReference>
<dbReference type="Pfam" id="PF11898">
    <property type="entry name" value="DUF3418"/>
    <property type="match status" value="1"/>
</dbReference>
<dbReference type="EMBL" id="VRZA01000004">
    <property type="protein sequence ID" value="TXS92688.1"/>
    <property type="molecule type" value="Genomic_DNA"/>
</dbReference>
<dbReference type="PANTHER" id="PTHR18934:SF99">
    <property type="entry name" value="ATP-DEPENDENT RNA HELICASE DHX37-RELATED"/>
    <property type="match status" value="1"/>
</dbReference>
<dbReference type="InterPro" id="IPR024590">
    <property type="entry name" value="HrpA_C"/>
</dbReference>
<dbReference type="PANTHER" id="PTHR18934">
    <property type="entry name" value="ATP-DEPENDENT RNA HELICASE"/>
    <property type="match status" value="1"/>
</dbReference>
<dbReference type="SUPFAM" id="SSF52540">
    <property type="entry name" value="P-loop containing nucleoside triphosphate hydrolases"/>
    <property type="match status" value="1"/>
</dbReference>
<keyword evidence="4" id="KW-0067">ATP-binding</keyword>
<dbReference type="EC" id="3.6.4.13" evidence="7"/>
<dbReference type="GO" id="GO:0016787">
    <property type="term" value="F:hydrolase activity"/>
    <property type="evidence" value="ECO:0007669"/>
    <property type="project" value="UniProtKB-KW"/>
</dbReference>
<dbReference type="CDD" id="cd17989">
    <property type="entry name" value="DEXHc_HrpA"/>
    <property type="match status" value="1"/>
</dbReference>
<evidence type="ECO:0000256" key="1">
    <source>
        <dbReference type="ARBA" id="ARBA00022741"/>
    </source>
</evidence>
<dbReference type="SMART" id="SM00487">
    <property type="entry name" value="DEXDc"/>
    <property type="match status" value="1"/>
</dbReference>
<keyword evidence="1" id="KW-0547">Nucleotide-binding</keyword>
<dbReference type="FunFam" id="1.20.120.1080:FF:000005">
    <property type="entry name" value="ATP-dependent helicase HrpA"/>
    <property type="match status" value="1"/>
</dbReference>
<dbReference type="NCBIfam" id="NF008348">
    <property type="entry name" value="PRK11131.1"/>
    <property type="match status" value="1"/>
</dbReference>
<dbReference type="Gene3D" id="3.40.50.300">
    <property type="entry name" value="P-loop containing nucleotide triphosphate hydrolases"/>
    <property type="match status" value="2"/>
</dbReference>
<dbReference type="SMART" id="SM00490">
    <property type="entry name" value="HELICc"/>
    <property type="match status" value="1"/>
</dbReference>